<feature type="transmembrane region" description="Helical" evidence="1">
    <location>
        <begin position="395"/>
        <end position="424"/>
    </location>
</feature>
<keyword evidence="1" id="KW-1133">Transmembrane helix</keyword>
<dbReference type="AlphaFoldDB" id="A0A7X0NHL1"/>
<feature type="transmembrane region" description="Helical" evidence="1">
    <location>
        <begin position="357"/>
        <end position="375"/>
    </location>
</feature>
<organism evidence="2 3">
    <name type="scientific">Thalassotalea piscium</name>
    <dbReference type="NCBI Taxonomy" id="1230533"/>
    <lineage>
        <taxon>Bacteria</taxon>
        <taxon>Pseudomonadati</taxon>
        <taxon>Pseudomonadota</taxon>
        <taxon>Gammaproteobacteria</taxon>
        <taxon>Alteromonadales</taxon>
        <taxon>Colwelliaceae</taxon>
        <taxon>Thalassotalea</taxon>
    </lineage>
</organism>
<dbReference type="RefSeq" id="WP_184424370.1">
    <property type="nucleotide sequence ID" value="NZ_AP027362.1"/>
</dbReference>
<reference evidence="2 3" key="1">
    <citation type="submission" date="2020-08" db="EMBL/GenBank/DDBJ databases">
        <title>Genomic Encyclopedia of Type Strains, Phase IV (KMG-IV): sequencing the most valuable type-strain genomes for metagenomic binning, comparative biology and taxonomic classification.</title>
        <authorList>
            <person name="Goeker M."/>
        </authorList>
    </citation>
    <scope>NUCLEOTIDE SEQUENCE [LARGE SCALE GENOMIC DNA]</scope>
    <source>
        <strain evidence="2 3">DSM 26287</strain>
    </source>
</reference>
<dbReference type="Proteomes" id="UP000537141">
    <property type="component" value="Unassembled WGS sequence"/>
</dbReference>
<keyword evidence="1" id="KW-0812">Transmembrane</keyword>
<name>A0A7X0NHL1_9GAMM</name>
<comment type="caution">
    <text evidence="2">The sequence shown here is derived from an EMBL/GenBank/DDBJ whole genome shotgun (WGS) entry which is preliminary data.</text>
</comment>
<proteinExistence type="predicted"/>
<evidence type="ECO:0000256" key="1">
    <source>
        <dbReference type="SAM" id="Phobius"/>
    </source>
</evidence>
<dbReference type="EMBL" id="JACHHU010000016">
    <property type="protein sequence ID" value="MBB6543588.1"/>
    <property type="molecule type" value="Genomic_DNA"/>
</dbReference>
<keyword evidence="3" id="KW-1185">Reference proteome</keyword>
<accession>A0A7X0NHL1</accession>
<sequence>MPNSKITFRAIAPIYSPLSLHLGVDQFAPQFIESLKATNIDYDDKHNLLNWKGRLLHLGGQQSDKRQYQSTALNSKDVRLMCWSPETKEQASTQVMFHVFTNHIAIAEVELTIDMDDLTIEGESVDALVLGLEEQVQQLAQAQVELNFNDFCKDLQQLKSFLSDDFVLSKTTPASNVTWVARTMLIDDTSLEQPKIQAILTAWLKKTGRPEDAADIISRKINFSMTWLNYVVKNAKGVGADPQIQIMVLSQYYYVSQENCNSGLRSAIEVAYARGSTNKIDKVLADTRTACRLNQIAYFENIKFLNRPNRVLLEDILTGWQFNQLVENSERMIEICNARLQEEDNKKRERSTVMTDLLLVTLSFFAVFELSLYLTEFSREMMSRPALDYNDNKRSFFLGIIAEIDADIMFSFGFCLTLILIVVYRYIKRN</sequence>
<gene>
    <name evidence="2" type="ORF">HNQ55_002109</name>
</gene>
<keyword evidence="1" id="KW-0472">Membrane</keyword>
<evidence type="ECO:0000313" key="2">
    <source>
        <dbReference type="EMBL" id="MBB6543588.1"/>
    </source>
</evidence>
<protein>
    <submittedName>
        <fullName evidence="2">Uncharacterized protein</fullName>
    </submittedName>
</protein>
<evidence type="ECO:0000313" key="3">
    <source>
        <dbReference type="Proteomes" id="UP000537141"/>
    </source>
</evidence>